<dbReference type="Proteomes" id="UP001176500">
    <property type="component" value="Unassembled WGS sequence"/>
</dbReference>
<keyword evidence="3" id="KW-0949">S-adenosyl-L-methionine</keyword>
<keyword evidence="2" id="KW-0808">Transferase</keyword>
<feature type="domain" description="Methyltransferase small" evidence="4">
    <location>
        <begin position="52"/>
        <end position="146"/>
    </location>
</feature>
<reference evidence="5" key="1">
    <citation type="submission" date="2023-05" db="EMBL/GenBank/DDBJ databases">
        <title>Cannabis rhizosphere genomes.</title>
        <authorList>
            <person name="Goff K.L."/>
        </authorList>
    </citation>
    <scope>NUCLEOTIDE SEQUENCE</scope>
    <source>
        <strain evidence="5">SPPC 2817</strain>
    </source>
</reference>
<dbReference type="EMBL" id="JASMRX010000040">
    <property type="protein sequence ID" value="MDN6881825.1"/>
    <property type="molecule type" value="Genomic_DNA"/>
</dbReference>
<name>A0ABT8LWZ9_9GAMM</name>
<proteinExistence type="predicted"/>
<evidence type="ECO:0000256" key="2">
    <source>
        <dbReference type="ARBA" id="ARBA00022679"/>
    </source>
</evidence>
<evidence type="ECO:0000256" key="1">
    <source>
        <dbReference type="ARBA" id="ARBA00022603"/>
    </source>
</evidence>
<gene>
    <name evidence="5" type="ORF">QO199_24600</name>
</gene>
<dbReference type="GO" id="GO:0032259">
    <property type="term" value="P:methylation"/>
    <property type="evidence" value="ECO:0007669"/>
    <property type="project" value="UniProtKB-KW"/>
</dbReference>
<dbReference type="InterPro" id="IPR007848">
    <property type="entry name" value="Small_mtfrase_dom"/>
</dbReference>
<evidence type="ECO:0000259" key="4">
    <source>
        <dbReference type="Pfam" id="PF05175"/>
    </source>
</evidence>
<dbReference type="CDD" id="cd02440">
    <property type="entry name" value="AdoMet_MTases"/>
    <property type="match status" value="1"/>
</dbReference>
<evidence type="ECO:0000313" key="5">
    <source>
        <dbReference type="EMBL" id="MDN6881825.1"/>
    </source>
</evidence>
<accession>A0ABT8LWZ9</accession>
<sequence length="187" mass="20331">MHTALKQRIDMMRGKVDRCASRIEVPGSSQLFVTPDEICSRLVSLAGIQENHVILEPSAGTGAILRAIRTAAPAARCEAVEINAQLCLNLQNEFEGATVVCGDFLQFSSNSYDRIVMNPPFNHGADIKHILHARSLLKSDGVLTAICLNGPRQNGTLQPLADHWEPLPRGTFTYTEVSTVLLRIAAG</sequence>
<evidence type="ECO:0000313" key="6">
    <source>
        <dbReference type="Proteomes" id="UP001176500"/>
    </source>
</evidence>
<keyword evidence="1 5" id="KW-0489">Methyltransferase</keyword>
<dbReference type="InterPro" id="IPR002052">
    <property type="entry name" value="DNA_methylase_N6_adenine_CS"/>
</dbReference>
<dbReference type="RefSeq" id="WP_301481348.1">
    <property type="nucleotide sequence ID" value="NZ_JASMRX010000040.1"/>
</dbReference>
<dbReference type="Pfam" id="PF05175">
    <property type="entry name" value="MTS"/>
    <property type="match status" value="1"/>
</dbReference>
<dbReference type="GO" id="GO:0008168">
    <property type="term" value="F:methyltransferase activity"/>
    <property type="evidence" value="ECO:0007669"/>
    <property type="project" value="UniProtKB-KW"/>
</dbReference>
<comment type="caution">
    <text evidence="5">The sequence shown here is derived from an EMBL/GenBank/DDBJ whole genome shotgun (WGS) entry which is preliminary data.</text>
</comment>
<protein>
    <submittedName>
        <fullName evidence="5">Methyltransferase</fullName>
    </submittedName>
</protein>
<evidence type="ECO:0000256" key="3">
    <source>
        <dbReference type="ARBA" id="ARBA00022691"/>
    </source>
</evidence>
<dbReference type="PROSITE" id="PS00092">
    <property type="entry name" value="N6_MTASE"/>
    <property type="match status" value="1"/>
</dbReference>
<organism evidence="5 6">
    <name type="scientific">Serratia bockelmannii</name>
    <dbReference type="NCBI Taxonomy" id="2703793"/>
    <lineage>
        <taxon>Bacteria</taxon>
        <taxon>Pseudomonadati</taxon>
        <taxon>Pseudomonadota</taxon>
        <taxon>Gammaproteobacteria</taxon>
        <taxon>Enterobacterales</taxon>
        <taxon>Yersiniaceae</taxon>
        <taxon>Serratia</taxon>
    </lineage>
</organism>
<keyword evidence="6" id="KW-1185">Reference proteome</keyword>